<dbReference type="InterPro" id="IPR052636">
    <property type="entry name" value="UDP-D-xylose:L-fucose_XylT"/>
</dbReference>
<keyword evidence="2" id="KW-1185">Reference proteome</keyword>
<dbReference type="GO" id="GO:0005794">
    <property type="term" value="C:Golgi apparatus"/>
    <property type="evidence" value="ECO:0007669"/>
    <property type="project" value="TreeGrafter"/>
</dbReference>
<protein>
    <submittedName>
        <fullName evidence="1">Uncharacterized protein</fullName>
    </submittedName>
</protein>
<reference evidence="1" key="1">
    <citation type="submission" date="2022-03" db="EMBL/GenBank/DDBJ databases">
        <authorList>
            <person name="Martin C."/>
        </authorList>
    </citation>
    <scope>NUCLEOTIDE SEQUENCE</scope>
</reference>
<organism evidence="1 2">
    <name type="scientific">Owenia fusiformis</name>
    <name type="common">Polychaete worm</name>
    <dbReference type="NCBI Taxonomy" id="6347"/>
    <lineage>
        <taxon>Eukaryota</taxon>
        <taxon>Metazoa</taxon>
        <taxon>Spiralia</taxon>
        <taxon>Lophotrochozoa</taxon>
        <taxon>Annelida</taxon>
        <taxon>Polychaeta</taxon>
        <taxon>Sedentaria</taxon>
        <taxon>Canalipalpata</taxon>
        <taxon>Sabellida</taxon>
        <taxon>Oweniida</taxon>
        <taxon>Oweniidae</taxon>
        <taxon>Owenia</taxon>
    </lineage>
</organism>
<dbReference type="GO" id="GO:0016757">
    <property type="term" value="F:glycosyltransferase activity"/>
    <property type="evidence" value="ECO:0007669"/>
    <property type="project" value="TreeGrafter"/>
</dbReference>
<evidence type="ECO:0000313" key="2">
    <source>
        <dbReference type="Proteomes" id="UP000749559"/>
    </source>
</evidence>
<dbReference type="InterPro" id="IPR005069">
    <property type="entry name" value="Nucl-diP-sugar_transferase"/>
</dbReference>
<sequence length="335" mass="39068">MGRKTRHLHKYGIIVSFAVAFLLYVEVRHIMNPKQPDSPSDTEKVENRKRWEKYTLDTHTTEELITTAKKVNQNENFVALCVINGAYLPFLLSWLCNTANMDVHRHLLIVISDENAVQQVRFLWPDLYVMSITIPEENLNKNLTFGEAGYLRYLLVRIEIMYTLINNDINVVLFEADAVWFKNPLALVTSMNEYDIIGSTTNTHHLAFGFMFLRSNKIMIKIFGSLVLEMRFLIVSLQDRDAKEDVHIMAYDQDYLAKNLEKHEQDVRVNLLNETIVADGFWYTSKWYLQLGTYILNNNGIKGNGLKIKRAKENGHWLILEDYTCNWDKIKAICH</sequence>
<dbReference type="PANTHER" id="PTHR47032:SF1">
    <property type="entry name" value="UDP-D-XYLOSE:L-FUCOSE ALPHA-1,3-D-XYLOSYLTRANSFERASE-RELATED"/>
    <property type="match status" value="1"/>
</dbReference>
<dbReference type="OrthoDB" id="1712432at2759"/>
<name>A0A8J1UAG6_OWEFU</name>
<dbReference type="EMBL" id="CAIIXF020000001">
    <property type="protein sequence ID" value="CAH1773504.1"/>
    <property type="molecule type" value="Genomic_DNA"/>
</dbReference>
<gene>
    <name evidence="1" type="ORF">OFUS_LOCUS1094</name>
</gene>
<evidence type="ECO:0000313" key="1">
    <source>
        <dbReference type="EMBL" id="CAH1773504.1"/>
    </source>
</evidence>
<dbReference type="PANTHER" id="PTHR47032">
    <property type="entry name" value="UDP-D-XYLOSE:L-FUCOSE ALPHA-1,3-D-XYLOSYLTRANSFERASE-RELATED"/>
    <property type="match status" value="1"/>
</dbReference>
<comment type="caution">
    <text evidence="1">The sequence shown here is derived from an EMBL/GenBank/DDBJ whole genome shotgun (WGS) entry which is preliminary data.</text>
</comment>
<accession>A0A8J1UAG6</accession>
<proteinExistence type="predicted"/>
<dbReference type="Pfam" id="PF03407">
    <property type="entry name" value="Nucleotid_trans"/>
    <property type="match status" value="1"/>
</dbReference>
<dbReference type="AlphaFoldDB" id="A0A8J1UAG6"/>
<dbReference type="Proteomes" id="UP000749559">
    <property type="component" value="Unassembled WGS sequence"/>
</dbReference>